<comment type="caution">
    <text evidence="2">The sequence shown here is derived from an EMBL/GenBank/DDBJ whole genome shotgun (WGS) entry which is preliminary data.</text>
</comment>
<keyword evidence="3" id="KW-1185">Reference proteome</keyword>
<feature type="transmembrane region" description="Helical" evidence="1">
    <location>
        <begin position="9"/>
        <end position="25"/>
    </location>
</feature>
<keyword evidence="1" id="KW-0812">Transmembrane</keyword>
<gene>
    <name evidence="2" type="ORF">EK386_04360</name>
</gene>
<proteinExistence type="predicted"/>
<reference evidence="2 3" key="1">
    <citation type="submission" date="2018-12" db="EMBL/GenBank/DDBJ databases">
        <title>Lysinibacillus antri sp. nov., isolated from a cave soil.</title>
        <authorList>
            <person name="Narsing Rao M.P."/>
            <person name="Zhang H."/>
            <person name="Dong Z.-Y."/>
            <person name="Niu X.-K."/>
            <person name="Zhang K."/>
            <person name="Fang B.-Z."/>
            <person name="Kang Y.-Q."/>
            <person name="Xiao M."/>
            <person name="Li W.-J."/>
        </authorList>
    </citation>
    <scope>NUCLEOTIDE SEQUENCE [LARGE SCALE GENOMIC DNA]</scope>
    <source>
        <strain evidence="2 3">SYSU K30002</strain>
    </source>
</reference>
<dbReference type="AlphaFoldDB" id="A0A3S0QR98"/>
<sequence>MQNVSKRTILWIVPIIILAIFWYFYGPQKEITDNEYISYIKQSSIETSPNINLENAFGNYCAEGKWVFFKTQKDHNVVEFKGECPVNGDANSVNLQFVVEDDQKGYKLGALLLNGEQQSAEQREDFLNMVVSK</sequence>
<organism evidence="2 3">
    <name type="scientific">Lysinibacillus antri</name>
    <dbReference type="NCBI Taxonomy" id="2498145"/>
    <lineage>
        <taxon>Bacteria</taxon>
        <taxon>Bacillati</taxon>
        <taxon>Bacillota</taxon>
        <taxon>Bacilli</taxon>
        <taxon>Bacillales</taxon>
        <taxon>Bacillaceae</taxon>
        <taxon>Lysinibacillus</taxon>
    </lineage>
</organism>
<protein>
    <submittedName>
        <fullName evidence="2">Glucosamine 6-phosphate synthetase</fullName>
    </submittedName>
</protein>
<accession>A0A3S0QR98</accession>
<evidence type="ECO:0000313" key="3">
    <source>
        <dbReference type="Proteomes" id="UP000287910"/>
    </source>
</evidence>
<evidence type="ECO:0000313" key="2">
    <source>
        <dbReference type="EMBL" id="RUL55564.1"/>
    </source>
</evidence>
<dbReference type="EMBL" id="RYYR01000004">
    <property type="protein sequence ID" value="RUL55564.1"/>
    <property type="molecule type" value="Genomic_DNA"/>
</dbReference>
<evidence type="ECO:0000256" key="1">
    <source>
        <dbReference type="SAM" id="Phobius"/>
    </source>
</evidence>
<name>A0A3S0QR98_9BACI</name>
<keyword evidence="1" id="KW-1133">Transmembrane helix</keyword>
<dbReference type="RefSeq" id="WP_126657804.1">
    <property type="nucleotide sequence ID" value="NZ_RYYR01000004.1"/>
</dbReference>
<dbReference type="Proteomes" id="UP000287910">
    <property type="component" value="Unassembled WGS sequence"/>
</dbReference>
<keyword evidence="1" id="KW-0472">Membrane</keyword>